<dbReference type="SUPFAM" id="SSF90123">
    <property type="entry name" value="ABC transporter transmembrane region"/>
    <property type="match status" value="1"/>
</dbReference>
<evidence type="ECO:0000259" key="9">
    <source>
        <dbReference type="PROSITE" id="PS50893"/>
    </source>
</evidence>
<keyword evidence="4 11" id="KW-0067">ATP-binding</keyword>
<dbReference type="NCBIfam" id="TIGR02857">
    <property type="entry name" value="CydD"/>
    <property type="match status" value="1"/>
</dbReference>
<feature type="transmembrane region" description="Helical" evidence="8">
    <location>
        <begin position="106"/>
        <end position="123"/>
    </location>
</feature>
<dbReference type="Pfam" id="PF00005">
    <property type="entry name" value="ABC_tran"/>
    <property type="match status" value="1"/>
</dbReference>
<keyword evidence="2 8" id="KW-0812">Transmembrane</keyword>
<evidence type="ECO:0000256" key="1">
    <source>
        <dbReference type="ARBA" id="ARBA00004651"/>
    </source>
</evidence>
<dbReference type="InterPro" id="IPR003593">
    <property type="entry name" value="AAA+_ATPase"/>
</dbReference>
<dbReference type="PROSITE" id="PS50929">
    <property type="entry name" value="ABC_TM1F"/>
    <property type="match status" value="1"/>
</dbReference>
<evidence type="ECO:0000256" key="3">
    <source>
        <dbReference type="ARBA" id="ARBA00022741"/>
    </source>
</evidence>
<feature type="transmembrane region" description="Helical" evidence="8">
    <location>
        <begin position="332"/>
        <end position="351"/>
    </location>
</feature>
<dbReference type="PROSITE" id="PS50893">
    <property type="entry name" value="ABC_TRANSPORTER_2"/>
    <property type="match status" value="1"/>
</dbReference>
<dbReference type="Gene3D" id="3.40.50.300">
    <property type="entry name" value="P-loop containing nucleotide triphosphate hydrolases"/>
    <property type="match status" value="1"/>
</dbReference>
<dbReference type="CDD" id="cd18584">
    <property type="entry name" value="ABC_6TM_AarD_CydD"/>
    <property type="match status" value="1"/>
</dbReference>
<dbReference type="InterPro" id="IPR011527">
    <property type="entry name" value="ABC1_TM_dom"/>
</dbReference>
<name>A0ABZ0SC15_9GAMM</name>
<dbReference type="Gene3D" id="1.20.1560.10">
    <property type="entry name" value="ABC transporter type 1, transmembrane domain"/>
    <property type="match status" value="1"/>
</dbReference>
<keyword evidence="3" id="KW-0547">Nucleotide-binding</keyword>
<feature type="transmembrane region" description="Helical" evidence="8">
    <location>
        <begin position="184"/>
        <end position="205"/>
    </location>
</feature>
<dbReference type="PANTHER" id="PTHR24221">
    <property type="entry name" value="ATP-BINDING CASSETTE SUB-FAMILY B"/>
    <property type="match status" value="1"/>
</dbReference>
<feature type="transmembrane region" description="Helical" evidence="8">
    <location>
        <begin position="211"/>
        <end position="231"/>
    </location>
</feature>
<feature type="transmembrane region" description="Helical" evidence="8">
    <location>
        <begin position="289"/>
        <end position="312"/>
    </location>
</feature>
<feature type="transmembrane region" description="Helical" evidence="8">
    <location>
        <begin position="79"/>
        <end position="100"/>
    </location>
</feature>
<sequence>MPTPATPESDLTATAPPEGGTGPAPAAGPISDPTPDQTSADHPTRAGESKLAAKRFLDEQKPLAGGYLRLAIAMQLANGGLLIAQAWVLAYVVNAFVFGGAGRADLAPWMLPLLGLFALRALLNWGAEQTAFRAAAGVKRSLRDRVYRHIQAAGPSWMAGQRSGALAEDLTKGIEALEAYFARYLPAMTVTMLLPVAILVVVAPIDWLSSLIMALVAPLIPLFMILIGTRVEAINQHQWKALARMGAHFLDVIQGLTTLKLFNASRREAKIIAEISEDYRRRTMEVLRVAFLSSAVLEFFATVGIAIIAVFIGFRLYQLELPLPDLMAPPEIGFLSGFFILLLAPEFFLPLRNLGTHYHGRLEAIAAAERIADILATPLPERPAPGRRLPASSPLAVAFQEVHFAYEEGRPALQGASFRLNPGERVALVGPSGAGKTTIASLLLGFSMPDAGCILIDGEDLATLDLDDWRQRLAWLPQRPRLFQGSLLENIRLGRPEASLEEVQEAARRARAAEFIDQLPAGYDTQIGEQGIGLSGGQIQRIALARAFVRDARLVILDEATASLDPANEALVQAGIDELARDRALLIIAHRLITVRHADRILVIVDGRIAEQGTHDQLIALRGHYARMAQGQFAGGAQVDSSARAFDTATGSGAPA</sequence>
<dbReference type="EMBL" id="CP121472">
    <property type="protein sequence ID" value="WPL17155.1"/>
    <property type="molecule type" value="Genomic_DNA"/>
</dbReference>
<dbReference type="InterPro" id="IPR039421">
    <property type="entry name" value="Type_1_exporter"/>
</dbReference>
<evidence type="ECO:0000256" key="7">
    <source>
        <dbReference type="SAM" id="MobiDB-lite"/>
    </source>
</evidence>
<evidence type="ECO:0000256" key="2">
    <source>
        <dbReference type="ARBA" id="ARBA00022692"/>
    </source>
</evidence>
<reference evidence="11 12" key="1">
    <citation type="journal article" date="2023" name="Microorganisms">
        <title>Thiorhodovibrio frisius and Trv. litoralis spp. nov., Two Novel Members from a Clade of Fastidious Purple Sulfur Bacteria That Exhibit Unique Red-Shifted Light-Harvesting Capabilities.</title>
        <authorList>
            <person name="Methner A."/>
            <person name="Kuzyk S.B."/>
            <person name="Petersen J."/>
            <person name="Bauer S."/>
            <person name="Brinkmann H."/>
            <person name="Sichau K."/>
            <person name="Wanner G."/>
            <person name="Wolf J."/>
            <person name="Neumann-Schaal M."/>
            <person name="Henke P."/>
            <person name="Tank M."/>
            <person name="Sproer C."/>
            <person name="Bunk B."/>
            <person name="Overmann J."/>
        </authorList>
    </citation>
    <scope>NUCLEOTIDE SEQUENCE [LARGE SCALE GENOMIC DNA]</scope>
    <source>
        <strain evidence="11 12">DSM 6702</strain>
    </source>
</reference>
<protein>
    <submittedName>
        <fullName evidence="11">ATP-binding/permease protein CydD</fullName>
    </submittedName>
</protein>
<evidence type="ECO:0000313" key="11">
    <source>
        <dbReference type="EMBL" id="WPL17155.1"/>
    </source>
</evidence>
<feature type="region of interest" description="Disordered" evidence="7">
    <location>
        <begin position="1"/>
        <end position="48"/>
    </location>
</feature>
<dbReference type="PROSITE" id="PS00211">
    <property type="entry name" value="ABC_TRANSPORTER_1"/>
    <property type="match status" value="1"/>
</dbReference>
<accession>A0ABZ0SC15</accession>
<dbReference type="RefSeq" id="WP_328987671.1">
    <property type="nucleotide sequence ID" value="NZ_CP121472.1"/>
</dbReference>
<dbReference type="InterPro" id="IPR003439">
    <property type="entry name" value="ABC_transporter-like_ATP-bd"/>
</dbReference>
<dbReference type="SUPFAM" id="SSF52540">
    <property type="entry name" value="P-loop containing nucleoside triphosphate hydrolases"/>
    <property type="match status" value="1"/>
</dbReference>
<dbReference type="InterPro" id="IPR014216">
    <property type="entry name" value="ABC_transptr_CydD"/>
</dbReference>
<evidence type="ECO:0000256" key="5">
    <source>
        <dbReference type="ARBA" id="ARBA00022989"/>
    </source>
</evidence>
<feature type="domain" description="ABC transporter" evidence="9">
    <location>
        <begin position="397"/>
        <end position="631"/>
    </location>
</feature>
<proteinExistence type="predicted"/>
<evidence type="ECO:0000256" key="6">
    <source>
        <dbReference type="ARBA" id="ARBA00023136"/>
    </source>
</evidence>
<keyword evidence="12" id="KW-1185">Reference proteome</keyword>
<gene>
    <name evidence="11" type="primary">cydD</name>
    <name evidence="11" type="ORF">Thiowin_02147</name>
</gene>
<evidence type="ECO:0000256" key="8">
    <source>
        <dbReference type="SAM" id="Phobius"/>
    </source>
</evidence>
<dbReference type="SMART" id="SM00382">
    <property type="entry name" value="AAA"/>
    <property type="match status" value="1"/>
</dbReference>
<organism evidence="11 12">
    <name type="scientific">Thiorhodovibrio winogradskyi</name>
    <dbReference type="NCBI Taxonomy" id="77007"/>
    <lineage>
        <taxon>Bacteria</taxon>
        <taxon>Pseudomonadati</taxon>
        <taxon>Pseudomonadota</taxon>
        <taxon>Gammaproteobacteria</taxon>
        <taxon>Chromatiales</taxon>
        <taxon>Chromatiaceae</taxon>
        <taxon>Thiorhodovibrio</taxon>
    </lineage>
</organism>
<dbReference type="Proteomes" id="UP001432180">
    <property type="component" value="Chromosome"/>
</dbReference>
<dbReference type="InterPro" id="IPR027417">
    <property type="entry name" value="P-loop_NTPase"/>
</dbReference>
<feature type="domain" description="ABC transmembrane type-1" evidence="10">
    <location>
        <begin position="70"/>
        <end position="363"/>
    </location>
</feature>
<keyword evidence="6 8" id="KW-0472">Membrane</keyword>
<evidence type="ECO:0000313" key="12">
    <source>
        <dbReference type="Proteomes" id="UP001432180"/>
    </source>
</evidence>
<comment type="subcellular location">
    <subcellularLocation>
        <location evidence="1">Cell membrane</location>
        <topology evidence="1">Multi-pass membrane protein</topology>
    </subcellularLocation>
</comment>
<dbReference type="Pfam" id="PF00664">
    <property type="entry name" value="ABC_membrane"/>
    <property type="match status" value="1"/>
</dbReference>
<evidence type="ECO:0000259" key="10">
    <source>
        <dbReference type="PROSITE" id="PS50929"/>
    </source>
</evidence>
<dbReference type="GO" id="GO:0005524">
    <property type="term" value="F:ATP binding"/>
    <property type="evidence" value="ECO:0007669"/>
    <property type="project" value="UniProtKB-KW"/>
</dbReference>
<evidence type="ECO:0000256" key="4">
    <source>
        <dbReference type="ARBA" id="ARBA00022840"/>
    </source>
</evidence>
<feature type="compositionally biased region" description="Low complexity" evidence="7">
    <location>
        <begin position="12"/>
        <end position="29"/>
    </location>
</feature>
<dbReference type="PANTHER" id="PTHR24221:SF590">
    <property type="entry name" value="COMPONENT LINKED WITH THE ASSEMBLY OF CYTOCHROME' TRANSPORT TRANSMEMBRANE ATP-BINDING PROTEIN ABC TRANSPORTER CYDD-RELATED"/>
    <property type="match status" value="1"/>
</dbReference>
<dbReference type="InterPro" id="IPR036640">
    <property type="entry name" value="ABC1_TM_sf"/>
</dbReference>
<dbReference type="InterPro" id="IPR017871">
    <property type="entry name" value="ABC_transporter-like_CS"/>
</dbReference>
<keyword evidence="5 8" id="KW-1133">Transmembrane helix</keyword>